<feature type="domain" description="Galaxin-like repeats" evidence="2">
    <location>
        <begin position="99"/>
        <end position="230"/>
    </location>
</feature>
<dbReference type="OrthoDB" id="5989849at2759"/>
<keyword evidence="4" id="KW-1185">Reference proteome</keyword>
<dbReference type="PANTHER" id="PTHR34490">
    <property type="entry name" value="PROTEIN CBG12054-RELATED"/>
    <property type="match status" value="1"/>
</dbReference>
<sequence length="240" mass="27352">MASVSVFLMSVLGAVLLINFNTNSVQSREINIKEVTQRVRRSEECDAEDEYNSNVLCCAGTRYTLTFEHSRCCGKSAYNPITSICCGGVVQWNLRSQSRCCGRKPYNPMIYDCCGGRLIRRSHNNANGCCNGTPYDPRHFTCCQGKVSWRRGTGWCCGKRVFDGDSYICCNEILYPRNSRHERCCGKRSYNPEYYMCCEGKVTWKPGEGQDYYCCGPTAYDPRFYQCCSGYVQWRSGYCS</sequence>
<accession>A0A913YSE3</accession>
<dbReference type="OMA" id="CCCSSYY"/>
<dbReference type="GeneID" id="110247489"/>
<name>A0A913YSE3_EXADI</name>
<dbReference type="InterPro" id="IPR055284">
    <property type="entry name" value="Galaxin-like"/>
</dbReference>
<feature type="chain" id="PRO_5037732112" description="Galaxin-like repeats domain-containing protein" evidence="1">
    <location>
        <begin position="28"/>
        <end position="240"/>
    </location>
</feature>
<proteinExistence type="predicted"/>
<organism evidence="3 4">
    <name type="scientific">Exaiptasia diaphana</name>
    <name type="common">Tropical sea anemone</name>
    <name type="synonym">Aiptasia pulchella</name>
    <dbReference type="NCBI Taxonomy" id="2652724"/>
    <lineage>
        <taxon>Eukaryota</taxon>
        <taxon>Metazoa</taxon>
        <taxon>Cnidaria</taxon>
        <taxon>Anthozoa</taxon>
        <taxon>Hexacorallia</taxon>
        <taxon>Actiniaria</taxon>
        <taxon>Aiptasiidae</taxon>
        <taxon>Exaiptasia</taxon>
    </lineage>
</organism>
<dbReference type="AlphaFoldDB" id="A0A913YSE3"/>
<dbReference type="InterPro" id="IPR056601">
    <property type="entry name" value="Galaxin_dom"/>
</dbReference>
<dbReference type="PANTHER" id="PTHR34490:SF1">
    <property type="entry name" value="GALAXIN-LIKE"/>
    <property type="match status" value="1"/>
</dbReference>
<evidence type="ECO:0000313" key="3">
    <source>
        <dbReference type="EnsemblMetazoa" id="XP_028517432.1"/>
    </source>
</evidence>
<evidence type="ECO:0000256" key="1">
    <source>
        <dbReference type="SAM" id="SignalP"/>
    </source>
</evidence>
<dbReference type="Proteomes" id="UP000887567">
    <property type="component" value="Unplaced"/>
</dbReference>
<evidence type="ECO:0000259" key="2">
    <source>
        <dbReference type="Pfam" id="PF24748"/>
    </source>
</evidence>
<evidence type="ECO:0000313" key="4">
    <source>
        <dbReference type="Proteomes" id="UP000887567"/>
    </source>
</evidence>
<feature type="signal peptide" evidence="1">
    <location>
        <begin position="1"/>
        <end position="27"/>
    </location>
</feature>
<dbReference type="RefSeq" id="XP_028517432.1">
    <property type="nucleotide sequence ID" value="XM_028661631.1"/>
</dbReference>
<dbReference type="Pfam" id="PF24748">
    <property type="entry name" value="Galaxin_repeat"/>
    <property type="match status" value="1"/>
</dbReference>
<keyword evidence="1" id="KW-0732">Signal</keyword>
<dbReference type="EnsemblMetazoa" id="XM_028661631.1">
    <property type="protein sequence ID" value="XP_028517432.1"/>
    <property type="gene ID" value="LOC110247489"/>
</dbReference>
<dbReference type="KEGG" id="epa:110247489"/>
<reference evidence="3" key="1">
    <citation type="submission" date="2022-11" db="UniProtKB">
        <authorList>
            <consortium name="EnsemblMetazoa"/>
        </authorList>
    </citation>
    <scope>IDENTIFICATION</scope>
</reference>
<protein>
    <recommendedName>
        <fullName evidence="2">Galaxin-like repeats domain-containing protein</fullName>
    </recommendedName>
</protein>